<dbReference type="EMBL" id="NKUJ01000332">
    <property type="protein sequence ID" value="RMJ07609.1"/>
    <property type="molecule type" value="Genomic_DNA"/>
</dbReference>
<dbReference type="AlphaFoldDB" id="A0A3M2RQX3"/>
<name>A0A3M2RQX3_9HYPO</name>
<keyword evidence="4" id="KW-1185">Reference proteome</keyword>
<dbReference type="InterPro" id="IPR003609">
    <property type="entry name" value="Pan_app"/>
</dbReference>
<dbReference type="OrthoDB" id="5102041at2759"/>
<evidence type="ECO:0000313" key="3">
    <source>
        <dbReference type="EMBL" id="RMJ07609.1"/>
    </source>
</evidence>
<proteinExistence type="predicted"/>
<dbReference type="Proteomes" id="UP000277212">
    <property type="component" value="Unassembled WGS sequence"/>
</dbReference>
<reference evidence="3 4" key="1">
    <citation type="submission" date="2017-06" db="EMBL/GenBank/DDBJ databases">
        <title>Comparative genomic analysis of Ambrosia Fusariam Clade fungi.</title>
        <authorList>
            <person name="Stajich J.E."/>
            <person name="Carrillo J."/>
            <person name="Kijimoto T."/>
            <person name="Eskalen A."/>
            <person name="O'Donnell K."/>
            <person name="Kasson M."/>
        </authorList>
    </citation>
    <scope>NUCLEOTIDE SEQUENCE [LARGE SCALE GENOMIC DNA]</scope>
    <source>
        <strain evidence="3">UCR3666</strain>
    </source>
</reference>
<dbReference type="SUPFAM" id="SSF57414">
    <property type="entry name" value="Hairpin loop containing domain-like"/>
    <property type="match status" value="1"/>
</dbReference>
<dbReference type="STRING" id="2010991.A0A3M2RQX3"/>
<evidence type="ECO:0000256" key="1">
    <source>
        <dbReference type="SAM" id="MobiDB-lite"/>
    </source>
</evidence>
<dbReference type="Pfam" id="PF00024">
    <property type="entry name" value="PAN_1"/>
    <property type="match status" value="1"/>
</dbReference>
<sequence length="161" mass="16961">METSTASTSLTTSTATEMLSDTATETSAAEPTTSSTTESSTDATTDTTLTTFMTSLSSTETTTQPATTSSEAAVVVTCPADQPQCLGTMEIRCDLIIFGISKDSETTLDDCAHRCYKNPSCVLFTYNSDNRYCYLSYSSSDAEGELFAPGWASGTKGTCGQ</sequence>
<dbReference type="PROSITE" id="PS50948">
    <property type="entry name" value="PAN"/>
    <property type="match status" value="1"/>
</dbReference>
<comment type="caution">
    <text evidence="3">The sequence shown here is derived from an EMBL/GenBank/DDBJ whole genome shotgun (WGS) entry which is preliminary data.</text>
</comment>
<gene>
    <name evidence="3" type="ORF">CDV36_012789</name>
</gene>
<protein>
    <recommendedName>
        <fullName evidence="2">Apple domain-containing protein</fullName>
    </recommendedName>
</protein>
<dbReference type="Gene3D" id="3.50.4.10">
    <property type="entry name" value="Hepatocyte Growth Factor"/>
    <property type="match status" value="1"/>
</dbReference>
<feature type="region of interest" description="Disordered" evidence="1">
    <location>
        <begin position="1"/>
        <end position="44"/>
    </location>
</feature>
<evidence type="ECO:0000259" key="2">
    <source>
        <dbReference type="PROSITE" id="PS50948"/>
    </source>
</evidence>
<organism evidence="3 4">
    <name type="scientific">Fusarium kuroshium</name>
    <dbReference type="NCBI Taxonomy" id="2010991"/>
    <lineage>
        <taxon>Eukaryota</taxon>
        <taxon>Fungi</taxon>
        <taxon>Dikarya</taxon>
        <taxon>Ascomycota</taxon>
        <taxon>Pezizomycotina</taxon>
        <taxon>Sordariomycetes</taxon>
        <taxon>Hypocreomycetidae</taxon>
        <taxon>Hypocreales</taxon>
        <taxon>Nectriaceae</taxon>
        <taxon>Fusarium</taxon>
        <taxon>Fusarium solani species complex</taxon>
    </lineage>
</organism>
<feature type="domain" description="Apple" evidence="2">
    <location>
        <begin position="78"/>
        <end position="159"/>
    </location>
</feature>
<accession>A0A3M2RQX3</accession>
<evidence type="ECO:0000313" key="4">
    <source>
        <dbReference type="Proteomes" id="UP000277212"/>
    </source>
</evidence>